<comment type="caution">
    <text evidence="1">The sequence shown here is derived from an EMBL/GenBank/DDBJ whole genome shotgun (WGS) entry which is preliminary data.</text>
</comment>
<proteinExistence type="predicted"/>
<protein>
    <submittedName>
        <fullName evidence="1">Uncharacterized protein</fullName>
    </submittedName>
</protein>
<gene>
    <name evidence="1" type="ORF">N0F65_002117</name>
</gene>
<reference evidence="1" key="2">
    <citation type="journal article" date="2023" name="Microbiol Resour">
        <title>Decontamination and Annotation of the Draft Genome Sequence of the Oomycete Lagenidium giganteum ARSEF 373.</title>
        <authorList>
            <person name="Morgan W.R."/>
            <person name="Tartar A."/>
        </authorList>
    </citation>
    <scope>NUCLEOTIDE SEQUENCE</scope>
    <source>
        <strain evidence="1">ARSEF 373</strain>
    </source>
</reference>
<organism evidence="1 2">
    <name type="scientific">Lagenidium giganteum</name>
    <dbReference type="NCBI Taxonomy" id="4803"/>
    <lineage>
        <taxon>Eukaryota</taxon>
        <taxon>Sar</taxon>
        <taxon>Stramenopiles</taxon>
        <taxon>Oomycota</taxon>
        <taxon>Peronosporomycetes</taxon>
        <taxon>Pythiales</taxon>
        <taxon>Pythiaceae</taxon>
    </lineage>
</organism>
<evidence type="ECO:0000313" key="1">
    <source>
        <dbReference type="EMBL" id="DBA04355.1"/>
    </source>
</evidence>
<dbReference type="EMBL" id="DAKRPA010000009">
    <property type="protein sequence ID" value="DBA04355.1"/>
    <property type="molecule type" value="Genomic_DNA"/>
</dbReference>
<name>A0AAV2ZKM7_9STRA</name>
<reference evidence="1" key="1">
    <citation type="submission" date="2022-11" db="EMBL/GenBank/DDBJ databases">
        <authorList>
            <person name="Morgan W.R."/>
            <person name="Tartar A."/>
        </authorList>
    </citation>
    <scope>NUCLEOTIDE SEQUENCE</scope>
    <source>
        <strain evidence="1">ARSEF 373</strain>
    </source>
</reference>
<sequence length="222" mass="25299">MRTECEADAKLCGMDFGHAILEQANQLFHLSVEGHVCKARLDALEVFENFVGMVKSVPGLLRGIFVLANIEQNVNWPSALDAAVVSHGHGEHVRGQYELEVLMQVGDIDIELDPDRLSSNFRDHLSCKVRRLQQAWSEVVRGVIEKFHERIRQTWLDEEYRKLDKEYQFVRQLIVQKAWERLMGTLQQGKQSSVCVSISVEAEGIFCVFQDAMVTPTDVVDL</sequence>
<accession>A0AAV2ZKM7</accession>
<dbReference type="Proteomes" id="UP001146120">
    <property type="component" value="Unassembled WGS sequence"/>
</dbReference>
<evidence type="ECO:0000313" key="2">
    <source>
        <dbReference type="Proteomes" id="UP001146120"/>
    </source>
</evidence>
<keyword evidence="2" id="KW-1185">Reference proteome</keyword>
<dbReference type="AlphaFoldDB" id="A0AAV2ZKM7"/>